<evidence type="ECO:0000256" key="3">
    <source>
        <dbReference type="ARBA" id="ARBA00022801"/>
    </source>
</evidence>
<evidence type="ECO:0000256" key="4">
    <source>
        <dbReference type="ARBA" id="ARBA00022825"/>
    </source>
</evidence>
<evidence type="ECO:0000259" key="8">
    <source>
        <dbReference type="Pfam" id="PF00082"/>
    </source>
</evidence>
<reference evidence="10 11" key="1">
    <citation type="submission" date="2019-09" db="EMBL/GenBank/DDBJ databases">
        <title>Genome sequence and assembly of Taibaiella sp.</title>
        <authorList>
            <person name="Chhetri G."/>
        </authorList>
    </citation>
    <scope>NUCLEOTIDE SEQUENCE [LARGE SCALE GENOMIC DNA]</scope>
    <source>
        <strain evidence="10 11">KVB11</strain>
    </source>
</reference>
<gene>
    <name evidence="10" type="ORF">F0919_02300</name>
</gene>
<keyword evidence="2 5" id="KW-0645">Protease</keyword>
<dbReference type="RefSeq" id="WP_150031096.1">
    <property type="nucleotide sequence ID" value="NZ_VWSH01000001.1"/>
</dbReference>
<proteinExistence type="inferred from homology"/>
<dbReference type="PRINTS" id="PR00723">
    <property type="entry name" value="SUBTILISIN"/>
</dbReference>
<dbReference type="Proteomes" id="UP000323632">
    <property type="component" value="Unassembled WGS sequence"/>
</dbReference>
<dbReference type="PANTHER" id="PTHR43806">
    <property type="entry name" value="PEPTIDASE S8"/>
    <property type="match status" value="1"/>
</dbReference>
<comment type="caution">
    <text evidence="10">The sequence shown here is derived from an EMBL/GenBank/DDBJ whole genome shotgun (WGS) entry which is preliminary data.</text>
</comment>
<organism evidence="10 11">
    <name type="scientific">Taibaiella lutea</name>
    <dbReference type="NCBI Taxonomy" id="2608001"/>
    <lineage>
        <taxon>Bacteria</taxon>
        <taxon>Pseudomonadati</taxon>
        <taxon>Bacteroidota</taxon>
        <taxon>Chitinophagia</taxon>
        <taxon>Chitinophagales</taxon>
        <taxon>Chitinophagaceae</taxon>
        <taxon>Taibaiella</taxon>
    </lineage>
</organism>
<dbReference type="InterPro" id="IPR026444">
    <property type="entry name" value="Secre_tail"/>
</dbReference>
<evidence type="ECO:0000256" key="2">
    <source>
        <dbReference type="ARBA" id="ARBA00022670"/>
    </source>
</evidence>
<dbReference type="PROSITE" id="PS00138">
    <property type="entry name" value="SUBTILASE_SER"/>
    <property type="match status" value="1"/>
</dbReference>
<accession>A0A5M6CTM3</accession>
<evidence type="ECO:0000256" key="6">
    <source>
        <dbReference type="RuleBase" id="RU003355"/>
    </source>
</evidence>
<feature type="signal peptide" evidence="7">
    <location>
        <begin position="1"/>
        <end position="23"/>
    </location>
</feature>
<dbReference type="AlphaFoldDB" id="A0A5M6CTM3"/>
<evidence type="ECO:0000259" key="9">
    <source>
        <dbReference type="Pfam" id="PF18962"/>
    </source>
</evidence>
<keyword evidence="4 5" id="KW-0720">Serine protease</keyword>
<keyword evidence="7" id="KW-0732">Signal</keyword>
<dbReference type="InterPro" id="IPR017317">
    <property type="entry name" value="Pept_S8_subtilisin_bacteroid-2"/>
</dbReference>
<dbReference type="InterPro" id="IPR036852">
    <property type="entry name" value="Peptidase_S8/S53_dom_sf"/>
</dbReference>
<dbReference type="GO" id="GO:0004252">
    <property type="term" value="F:serine-type endopeptidase activity"/>
    <property type="evidence" value="ECO:0007669"/>
    <property type="project" value="UniProtKB-UniRule"/>
</dbReference>
<keyword evidence="11" id="KW-1185">Reference proteome</keyword>
<dbReference type="PIRSF" id="PIRSF037903">
    <property type="entry name" value="Subtilisin_rel_GFO_2223"/>
    <property type="match status" value="1"/>
</dbReference>
<comment type="similarity">
    <text evidence="1 5 6">Belongs to the peptidase S8 family.</text>
</comment>
<feature type="domain" description="Peptidase S8/S53" evidence="8">
    <location>
        <begin position="177"/>
        <end position="449"/>
    </location>
</feature>
<name>A0A5M6CTM3_9BACT</name>
<evidence type="ECO:0000313" key="10">
    <source>
        <dbReference type="EMBL" id="KAA5536519.1"/>
    </source>
</evidence>
<protein>
    <submittedName>
        <fullName evidence="10">S8 family serine peptidase</fullName>
    </submittedName>
</protein>
<dbReference type="InterPro" id="IPR023828">
    <property type="entry name" value="Peptidase_S8_Ser-AS"/>
</dbReference>
<feature type="active site" description="Charge relay system" evidence="5">
    <location>
        <position position="226"/>
    </location>
</feature>
<dbReference type="InterPro" id="IPR015500">
    <property type="entry name" value="Peptidase_S8_subtilisin-rel"/>
</dbReference>
<dbReference type="InterPro" id="IPR050131">
    <property type="entry name" value="Peptidase_S8_subtilisin-like"/>
</dbReference>
<dbReference type="Pfam" id="PF18962">
    <property type="entry name" value="Por_Secre_tail"/>
    <property type="match status" value="1"/>
</dbReference>
<feature type="active site" description="Charge relay system" evidence="5">
    <location>
        <position position="186"/>
    </location>
</feature>
<feature type="active site" description="Charge relay system" evidence="5">
    <location>
        <position position="404"/>
    </location>
</feature>
<dbReference type="SUPFAM" id="SSF52743">
    <property type="entry name" value="Subtilisin-like"/>
    <property type="match status" value="1"/>
</dbReference>
<dbReference type="InterPro" id="IPR023827">
    <property type="entry name" value="Peptidase_S8_Asp-AS"/>
</dbReference>
<evidence type="ECO:0000256" key="1">
    <source>
        <dbReference type="ARBA" id="ARBA00011073"/>
    </source>
</evidence>
<dbReference type="PROSITE" id="PS51892">
    <property type="entry name" value="SUBTILASE"/>
    <property type="match status" value="1"/>
</dbReference>
<feature type="domain" description="Secretion system C-terminal sorting" evidence="9">
    <location>
        <begin position="477"/>
        <end position="543"/>
    </location>
</feature>
<evidence type="ECO:0000256" key="7">
    <source>
        <dbReference type="SAM" id="SignalP"/>
    </source>
</evidence>
<dbReference type="GO" id="GO:0006508">
    <property type="term" value="P:proteolysis"/>
    <property type="evidence" value="ECO:0007669"/>
    <property type="project" value="UniProtKB-KW"/>
</dbReference>
<dbReference type="PROSITE" id="PS00136">
    <property type="entry name" value="SUBTILASE_ASP"/>
    <property type="match status" value="1"/>
</dbReference>
<sequence>MMRNHLKYCLLIIILLVTQYAEAQDEQYAFFVNFKDKNATTFSLSNPQAYLSQRALDRRTKYGINIDSTDLPAVQSYVDSILHVTNGTLHLTSRWQNFAVILIHDSSSILNLLTIDFVKDVRIAGYYPTGLHLLPAPADSIPTGGKPTDYDENYYGQAWEQIHLCNGEYLHSKGWTGNNKLIAVIDAGFTGVDNNMAFDSMYQEGRLLDTHNFILDTSYVYDYSDHGSYVFSCMASLVPQTHVGTAPYASYVLYVTDDENTEQIIEEGNFVAAAERADSIGVDLITTSLGYNEFDNPDDSHVYADLDGHTTFVAKAANTATQKGIIVVASAGNEGQNEWEYILTPGDADSAMTIGSVNASKVVASTSGHGPNAANRLKPDECGMGVNAAVVSPAGVVINRSGTSYSTPIIAGLTTCLMQAVPNMTPFQIRSLIASVSDSFNAQSYFVGNGVPDFKKALDAVTSLQDIPGKSNFFKTFPNPANGYIMIEGSGNIRYSISDIQGRELQKGNTRSGKHIALGNLAKGVYLLKLSNDKYFQTTKLLIQ</sequence>
<evidence type="ECO:0000256" key="5">
    <source>
        <dbReference type="PROSITE-ProRule" id="PRU01240"/>
    </source>
</evidence>
<dbReference type="InterPro" id="IPR000209">
    <property type="entry name" value="Peptidase_S8/S53_dom"/>
</dbReference>
<evidence type="ECO:0000313" key="11">
    <source>
        <dbReference type="Proteomes" id="UP000323632"/>
    </source>
</evidence>
<dbReference type="NCBIfam" id="TIGR04183">
    <property type="entry name" value="Por_Secre_tail"/>
    <property type="match status" value="1"/>
</dbReference>
<dbReference type="EMBL" id="VWSH01000001">
    <property type="protein sequence ID" value="KAA5536519.1"/>
    <property type="molecule type" value="Genomic_DNA"/>
</dbReference>
<dbReference type="Pfam" id="PF00082">
    <property type="entry name" value="Peptidase_S8"/>
    <property type="match status" value="1"/>
</dbReference>
<feature type="chain" id="PRO_5024427929" evidence="7">
    <location>
        <begin position="24"/>
        <end position="544"/>
    </location>
</feature>
<dbReference type="PANTHER" id="PTHR43806:SF67">
    <property type="entry name" value="EGF-LIKE DOMAIN-CONTAINING PROTEIN"/>
    <property type="match status" value="1"/>
</dbReference>
<keyword evidence="3 5" id="KW-0378">Hydrolase</keyword>
<dbReference type="Gene3D" id="3.40.50.200">
    <property type="entry name" value="Peptidase S8/S53 domain"/>
    <property type="match status" value="1"/>
</dbReference>